<comment type="caution">
    <text evidence="5">The sequence shown here is derived from an EMBL/GenBank/DDBJ whole genome shotgun (WGS) entry which is preliminary data.</text>
</comment>
<evidence type="ECO:0000256" key="1">
    <source>
        <dbReference type="ARBA" id="ARBA00007698"/>
    </source>
</evidence>
<dbReference type="Pfam" id="PF00453">
    <property type="entry name" value="Ribosomal_L20"/>
    <property type="match status" value="1"/>
</dbReference>
<sequence length="121" mass="14483">MRLPRQVVFQVAKGFRGRSKGCIKLAVVKGMHSLFRSYIMRQQRARRYRIYWITRINAACREWSLPYSWFIGSLWRQRIDLNRKMLATLAETEPISYKCLVDEAKRFHTRTPSKVRDTSEL</sequence>
<name>A0ABQ7JAR9_9APIC</name>
<dbReference type="Proteomes" id="UP000823046">
    <property type="component" value="Unassembled WGS sequence"/>
</dbReference>
<dbReference type="InterPro" id="IPR035566">
    <property type="entry name" value="Ribosomal_protein_bL20_C"/>
</dbReference>
<gene>
    <name evidence="5" type="ORF">IE077_000350</name>
</gene>
<evidence type="ECO:0000256" key="4">
    <source>
        <dbReference type="RuleBase" id="RU000561"/>
    </source>
</evidence>
<dbReference type="EMBL" id="JADAQX010000236">
    <property type="protein sequence ID" value="KAF8821096.1"/>
    <property type="molecule type" value="Genomic_DNA"/>
</dbReference>
<reference evidence="5 6" key="1">
    <citation type="journal article" date="2020" name="bioRxiv">
        <title>Metabolic contributions of an alphaproteobacterial endosymbiont in the apicomplexan Cardiosporidium cionae.</title>
        <authorList>
            <person name="Hunter E.S."/>
            <person name="Paight C.J."/>
            <person name="Lane C.E."/>
        </authorList>
    </citation>
    <scope>NUCLEOTIDE SEQUENCE [LARGE SCALE GENOMIC DNA]</scope>
    <source>
        <strain evidence="5">ESH_2018</strain>
    </source>
</reference>
<keyword evidence="2 4" id="KW-0689">Ribosomal protein</keyword>
<evidence type="ECO:0000313" key="6">
    <source>
        <dbReference type="Proteomes" id="UP000823046"/>
    </source>
</evidence>
<organism evidence="5 6">
    <name type="scientific">Cardiosporidium cionae</name>
    <dbReference type="NCBI Taxonomy" id="476202"/>
    <lineage>
        <taxon>Eukaryota</taxon>
        <taxon>Sar</taxon>
        <taxon>Alveolata</taxon>
        <taxon>Apicomplexa</taxon>
        <taxon>Aconoidasida</taxon>
        <taxon>Nephromycida</taxon>
        <taxon>Cardiosporidium</taxon>
    </lineage>
</organism>
<protein>
    <submittedName>
        <fullName evidence="5">Ribosomal protein L20</fullName>
    </submittedName>
</protein>
<comment type="similarity">
    <text evidence="1 4">Belongs to the bacterial ribosomal protein bL20 family.</text>
</comment>
<dbReference type="Gene3D" id="6.10.160.10">
    <property type="match status" value="1"/>
</dbReference>
<dbReference type="Gene3D" id="1.10.1900.20">
    <property type="entry name" value="Ribosomal protein L20"/>
    <property type="match status" value="1"/>
</dbReference>
<evidence type="ECO:0000256" key="3">
    <source>
        <dbReference type="ARBA" id="ARBA00023274"/>
    </source>
</evidence>
<dbReference type="NCBIfam" id="TIGR01032">
    <property type="entry name" value="rplT_bact"/>
    <property type="match status" value="1"/>
</dbReference>
<dbReference type="CDD" id="cd07026">
    <property type="entry name" value="Ribosomal_L20"/>
    <property type="match status" value="1"/>
</dbReference>
<keyword evidence="3 4" id="KW-0687">Ribonucleoprotein</keyword>
<accession>A0ABQ7JAR9</accession>
<evidence type="ECO:0000313" key="5">
    <source>
        <dbReference type="EMBL" id="KAF8821096.1"/>
    </source>
</evidence>
<dbReference type="SUPFAM" id="SSF74731">
    <property type="entry name" value="Ribosomal protein L20"/>
    <property type="match status" value="1"/>
</dbReference>
<evidence type="ECO:0000256" key="2">
    <source>
        <dbReference type="ARBA" id="ARBA00022980"/>
    </source>
</evidence>
<dbReference type="PRINTS" id="PR00062">
    <property type="entry name" value="RIBOSOMALL20"/>
</dbReference>
<proteinExistence type="inferred from homology"/>
<dbReference type="GO" id="GO:0005840">
    <property type="term" value="C:ribosome"/>
    <property type="evidence" value="ECO:0007669"/>
    <property type="project" value="UniProtKB-KW"/>
</dbReference>
<keyword evidence="6" id="KW-1185">Reference proteome</keyword>
<dbReference type="PANTHER" id="PTHR10986">
    <property type="entry name" value="39S RIBOSOMAL PROTEIN L20"/>
    <property type="match status" value="1"/>
</dbReference>
<dbReference type="InterPro" id="IPR005813">
    <property type="entry name" value="Ribosomal_bL20"/>
</dbReference>